<dbReference type="InterPro" id="IPR001757">
    <property type="entry name" value="P_typ_ATPase"/>
</dbReference>
<dbReference type="Pfam" id="PF00122">
    <property type="entry name" value="E1-E2_ATPase"/>
    <property type="match status" value="1"/>
</dbReference>
<dbReference type="Gene3D" id="3.40.1110.10">
    <property type="entry name" value="Calcium-transporting ATPase, cytoplasmic domain N"/>
    <property type="match status" value="1"/>
</dbReference>
<evidence type="ECO:0000259" key="16">
    <source>
        <dbReference type="PROSITE" id="PS50846"/>
    </source>
</evidence>
<name>A0A8S2ICC2_9BILA</name>
<comment type="caution">
    <text evidence="18">The sequence shown here is derived from an EMBL/GenBank/DDBJ whole genome shotgun (WGS) entry which is preliminary data.</text>
</comment>
<dbReference type="EC" id="7.2.2.8" evidence="3"/>
<reference evidence="18" key="1">
    <citation type="submission" date="2021-02" db="EMBL/GenBank/DDBJ databases">
        <authorList>
            <person name="Nowell W R."/>
        </authorList>
    </citation>
    <scope>NUCLEOTIDE SEQUENCE</scope>
</reference>
<dbReference type="InterPro" id="IPR036163">
    <property type="entry name" value="HMA_dom_sf"/>
</dbReference>
<dbReference type="InterPro" id="IPR023214">
    <property type="entry name" value="HAD_sf"/>
</dbReference>
<dbReference type="PRINTS" id="PR00942">
    <property type="entry name" value="CUATPASEI"/>
</dbReference>
<keyword evidence="12" id="KW-0186">Copper</keyword>
<dbReference type="FunFam" id="3.40.1110.10:FF:000023">
    <property type="entry name" value="Copper-transporting ATPase 1, putative"/>
    <property type="match status" value="1"/>
</dbReference>
<organism evidence="18 19">
    <name type="scientific">Didymodactylos carnosus</name>
    <dbReference type="NCBI Taxonomy" id="1234261"/>
    <lineage>
        <taxon>Eukaryota</taxon>
        <taxon>Metazoa</taxon>
        <taxon>Spiralia</taxon>
        <taxon>Gnathifera</taxon>
        <taxon>Rotifera</taxon>
        <taxon>Eurotatoria</taxon>
        <taxon>Bdelloidea</taxon>
        <taxon>Philodinida</taxon>
        <taxon>Philodinidae</taxon>
        <taxon>Didymodactylos</taxon>
    </lineage>
</organism>
<feature type="domain" description="HMA" evidence="16">
    <location>
        <begin position="365"/>
        <end position="431"/>
    </location>
</feature>
<dbReference type="GO" id="GO:0005886">
    <property type="term" value="C:plasma membrane"/>
    <property type="evidence" value="ECO:0007669"/>
    <property type="project" value="TreeGrafter"/>
</dbReference>
<evidence type="ECO:0000256" key="8">
    <source>
        <dbReference type="ARBA" id="ARBA00022796"/>
    </source>
</evidence>
<evidence type="ECO:0000256" key="13">
    <source>
        <dbReference type="ARBA" id="ARBA00023065"/>
    </source>
</evidence>
<dbReference type="GO" id="GO:0043682">
    <property type="term" value="F:P-type divalent copper transporter activity"/>
    <property type="evidence" value="ECO:0007669"/>
    <property type="project" value="TreeGrafter"/>
</dbReference>
<dbReference type="SFLD" id="SFLDG00002">
    <property type="entry name" value="C1.7:_P-type_atpase_like"/>
    <property type="match status" value="1"/>
</dbReference>
<evidence type="ECO:0000256" key="11">
    <source>
        <dbReference type="ARBA" id="ARBA00022989"/>
    </source>
</evidence>
<dbReference type="NCBIfam" id="TIGR01525">
    <property type="entry name" value="ATPase-IB_hvy"/>
    <property type="match status" value="1"/>
</dbReference>
<evidence type="ECO:0000256" key="9">
    <source>
        <dbReference type="ARBA" id="ARBA00022840"/>
    </source>
</evidence>
<keyword evidence="9 15" id="KW-0067">ATP-binding</keyword>
<feature type="transmembrane region" description="Helical" evidence="15">
    <location>
        <begin position="1145"/>
        <end position="1167"/>
    </location>
</feature>
<feature type="transmembrane region" description="Helical" evidence="15">
    <location>
        <begin position="527"/>
        <end position="554"/>
    </location>
</feature>
<dbReference type="SUPFAM" id="SSF56784">
    <property type="entry name" value="HAD-like"/>
    <property type="match status" value="1"/>
</dbReference>
<dbReference type="FunFam" id="3.30.70.100:FF:000001">
    <property type="entry name" value="ATPase copper transporting beta"/>
    <property type="match status" value="1"/>
</dbReference>
<proteinExistence type="inferred from homology"/>
<feature type="transmembrane region" description="Helical" evidence="15">
    <location>
        <begin position="773"/>
        <end position="792"/>
    </location>
</feature>
<evidence type="ECO:0000256" key="1">
    <source>
        <dbReference type="ARBA" id="ARBA00004166"/>
    </source>
</evidence>
<feature type="transmembrane region" description="Helical" evidence="15">
    <location>
        <begin position="560"/>
        <end position="579"/>
    </location>
</feature>
<keyword evidence="13" id="KW-0406">Ion transport</keyword>
<dbReference type="Gene3D" id="2.70.150.10">
    <property type="entry name" value="Calcium-transporting ATPase, cytoplasmic transduction domain A"/>
    <property type="match status" value="1"/>
</dbReference>
<evidence type="ECO:0000313" key="19">
    <source>
        <dbReference type="Proteomes" id="UP000682733"/>
    </source>
</evidence>
<dbReference type="PRINTS" id="PR00119">
    <property type="entry name" value="CATATPASE"/>
</dbReference>
<evidence type="ECO:0000256" key="5">
    <source>
        <dbReference type="ARBA" id="ARBA00022692"/>
    </source>
</evidence>
<dbReference type="InterPro" id="IPR027256">
    <property type="entry name" value="P-typ_ATPase_IB"/>
</dbReference>
<evidence type="ECO:0000256" key="2">
    <source>
        <dbReference type="ARBA" id="ARBA00006024"/>
    </source>
</evidence>
<dbReference type="Pfam" id="PF00403">
    <property type="entry name" value="HMA"/>
    <property type="match status" value="2"/>
</dbReference>
<evidence type="ECO:0000256" key="10">
    <source>
        <dbReference type="ARBA" id="ARBA00022967"/>
    </source>
</evidence>
<dbReference type="PROSITE" id="PS50846">
    <property type="entry name" value="HMA_2"/>
    <property type="match status" value="1"/>
</dbReference>
<evidence type="ECO:0000256" key="14">
    <source>
        <dbReference type="ARBA" id="ARBA00023136"/>
    </source>
</evidence>
<dbReference type="FunFam" id="3.40.50.1000:FF:000144">
    <property type="entry name" value="copper-transporting ATPase 1 isoform X2"/>
    <property type="match status" value="1"/>
</dbReference>
<feature type="non-terminal residue" evidence="18">
    <location>
        <position position="1"/>
    </location>
</feature>
<dbReference type="PROSITE" id="PS00154">
    <property type="entry name" value="ATPASE_E1_E2"/>
    <property type="match status" value="1"/>
</dbReference>
<dbReference type="EMBL" id="CAJNOK010005059">
    <property type="protein sequence ID" value="CAF0959037.1"/>
    <property type="molecule type" value="Genomic_DNA"/>
</dbReference>
<dbReference type="InterPro" id="IPR044492">
    <property type="entry name" value="P_typ_ATPase_HD_dom"/>
</dbReference>
<protein>
    <recommendedName>
        <fullName evidence="3">P-type Cu(+) transporter</fullName>
        <ecNumber evidence="3">7.2.2.8</ecNumber>
    </recommendedName>
</protein>
<dbReference type="InterPro" id="IPR006121">
    <property type="entry name" value="HMA_dom"/>
</dbReference>
<keyword evidence="10" id="KW-1278">Translocase</keyword>
<dbReference type="FunFam" id="2.70.150.10:FF:000002">
    <property type="entry name" value="Copper-transporting ATPase 1, putative"/>
    <property type="match status" value="1"/>
</dbReference>
<keyword evidence="14 15" id="KW-0472">Membrane</keyword>
<keyword evidence="4" id="KW-0813">Transport</keyword>
<gene>
    <name evidence="17" type="ORF">OVA965_LOCUS12536</name>
    <name evidence="18" type="ORF">TMI583_LOCUS12538</name>
</gene>
<dbReference type="EMBL" id="CAJOBA010005063">
    <property type="protein sequence ID" value="CAF3731875.1"/>
    <property type="molecule type" value="Genomic_DNA"/>
</dbReference>
<dbReference type="GO" id="GO:0005507">
    <property type="term" value="F:copper ion binding"/>
    <property type="evidence" value="ECO:0007669"/>
    <property type="project" value="TreeGrafter"/>
</dbReference>
<dbReference type="SUPFAM" id="SSF81660">
    <property type="entry name" value="Metal cation-transporting ATPase, ATP-binding domain N"/>
    <property type="match status" value="1"/>
</dbReference>
<feature type="transmembrane region" description="Helical" evidence="15">
    <location>
        <begin position="497"/>
        <end position="515"/>
    </location>
</feature>
<keyword evidence="5 15" id="KW-0812">Transmembrane</keyword>
<dbReference type="SUPFAM" id="SSF81653">
    <property type="entry name" value="Calcium ATPase, transduction domain A"/>
    <property type="match status" value="1"/>
</dbReference>
<dbReference type="Gene3D" id="3.30.70.100">
    <property type="match status" value="3"/>
</dbReference>
<dbReference type="CDD" id="cd02094">
    <property type="entry name" value="P-type_ATPase_Cu-like"/>
    <property type="match status" value="1"/>
</dbReference>
<evidence type="ECO:0000256" key="4">
    <source>
        <dbReference type="ARBA" id="ARBA00022448"/>
    </source>
</evidence>
<dbReference type="PANTHER" id="PTHR43520:SF8">
    <property type="entry name" value="P-TYPE CU(+) TRANSPORTER"/>
    <property type="match status" value="1"/>
</dbReference>
<evidence type="ECO:0000313" key="18">
    <source>
        <dbReference type="EMBL" id="CAF3731875.1"/>
    </source>
</evidence>
<evidence type="ECO:0000256" key="3">
    <source>
        <dbReference type="ARBA" id="ARBA00012517"/>
    </source>
</evidence>
<keyword evidence="8" id="KW-0187">Copper transport</keyword>
<comment type="subcellular location">
    <subcellularLocation>
        <location evidence="1">Golgi apparatus</location>
        <location evidence="1">trans-Golgi network membrane</location>
        <topology evidence="1">Multi-pass membrane protein</topology>
    </subcellularLocation>
    <subcellularLocation>
        <location evidence="15">Membrane</location>
    </subcellularLocation>
</comment>
<dbReference type="GO" id="GO:0140581">
    <property type="term" value="F:P-type monovalent copper transporter activity"/>
    <property type="evidence" value="ECO:0007669"/>
    <property type="project" value="UniProtKB-EC"/>
</dbReference>
<feature type="transmembrane region" description="Helical" evidence="15">
    <location>
        <begin position="1119"/>
        <end position="1139"/>
    </location>
</feature>
<evidence type="ECO:0000313" key="17">
    <source>
        <dbReference type="EMBL" id="CAF0959037.1"/>
    </source>
</evidence>
<feature type="transmembrane region" description="Helical" evidence="15">
    <location>
        <begin position="719"/>
        <end position="741"/>
    </location>
</feature>
<sequence length="1254" mass="138592">SLFITLSSSVDATINWCLELNSRTNAIMEHQQLAKVELSIQGMAFLSNRLKVILAHKTYEGTSRGDKTLFDRNLVGYRLSTMLIPNMIVGAAVKRMTCNSCIWNIENRLSELNGIIQSDVKIGECTIEYDEHKIPNVQYLIDQLTFDEFQSTLITMETVYFIHVLINVVRKENQLYTIERLKSSIINIIDVKFVYNENDNDCNQIKIKYYNTKQIKSTDDLLTEINNCGYDTQLISPSTTSLSSLPTTIQEQQQNHHTSNGDIVHQKSTLTPVSKLSPIPKKKLTTTDNQQNKNDAIETETCFFQVLGMSCASCVSKIQKSLSKVEAKAEVKYDPEYLFPAQITNLIQDLGFTAKVIDSVERGMDIMDVNITGMTCASCVSAIQTNMTKVKGIVSTDVSLLTNRGRIKFDASLIGPRDILEELDNLGFPATVLAQDSNSDNLEKMHRRVTHQWKNSFLLAAIFGIPAMVIMLVFTFYYEDHGDDPMIGNSRMSVGNLVLFLLATPVQIISGRYFYIQAYKALKHRTANMDVLIVVATTISYAYSIIVVIVNLSLNLPSPIVFFDVPPILLMFVSLGRWLEHIAKGRTSEALKKLLALQAPKGTLVKLDSNGTIVEEKSILSQLIQRNDLLKVLPGETIPTDGTIIDGTTTCDEAMLTGESMPVDKTVEDQVVGGTKNINGQIIMKATHVGQETALKHIIKLIEDAQTSRAPIQEVADTVAGVFVPVILLTSLTTLIIYIIIGYTSYDNIKQYSSYGHFSGIHASQSEIVFELAFRYAITVLCIACPCALGLATPTAVMVGTGVGARNGILIKGGEPLETARKIRTIVFDKTGTITKGKPSVIDKRIFIQNEYMTLDSMIAIAGTAESGSEHPLGLAVRNYCKEYFATEQLGRCQDFKAIWGYGLSCKVTGIDFLLKRTNKMNDRIDDLTPAILDKTYNVLIGNRKWMMRNKLEVDEGVDKTMVAHEQDGHTAILIAVDDKLVGMIAIADEIKPSAPITIYALQSMGLNTVLLTGDNVKTARAIAAQVGIKNVFAEVLPADKERFIAKLKEQMPKNNKVAMVGDGINDSPALARSDVGIAIGTGADVAVEAASIVLIRDDLFDVVGAIFLSKKTVWRIRLNLMFSAVYNLVGIPIAAAGIQLMPWMASAAMALSSVSVVTSSLLLRYFKKPRIETYENSDYQEWSLKKASDINVHRGIDNLHRGSITGIKHSMFGLMINGRLSAVKHHFIEDSKVQSLLLSPQNLPSRTQDIEYV</sequence>
<keyword evidence="7 15" id="KW-0547">Nucleotide-binding</keyword>
<evidence type="ECO:0000256" key="12">
    <source>
        <dbReference type="ARBA" id="ARBA00023008"/>
    </source>
</evidence>
<dbReference type="GO" id="GO:0005524">
    <property type="term" value="F:ATP binding"/>
    <property type="evidence" value="ECO:0007669"/>
    <property type="project" value="UniProtKB-UniRule"/>
</dbReference>
<dbReference type="Proteomes" id="UP000677228">
    <property type="component" value="Unassembled WGS sequence"/>
</dbReference>
<dbReference type="SUPFAM" id="SSF55008">
    <property type="entry name" value="HMA, heavy metal-associated domain"/>
    <property type="match status" value="3"/>
</dbReference>
<dbReference type="SFLD" id="SFLDF00027">
    <property type="entry name" value="p-type_atpase"/>
    <property type="match status" value="1"/>
</dbReference>
<keyword evidence="11 15" id="KW-1133">Transmembrane helix</keyword>
<dbReference type="Proteomes" id="UP000682733">
    <property type="component" value="Unassembled WGS sequence"/>
</dbReference>
<dbReference type="InterPro" id="IPR023298">
    <property type="entry name" value="ATPase_P-typ_TM_dom_sf"/>
</dbReference>
<keyword evidence="6 15" id="KW-0479">Metal-binding</keyword>
<dbReference type="InterPro" id="IPR036412">
    <property type="entry name" value="HAD-like_sf"/>
</dbReference>
<dbReference type="SUPFAM" id="SSF81665">
    <property type="entry name" value="Calcium ATPase, transmembrane domain M"/>
    <property type="match status" value="1"/>
</dbReference>
<dbReference type="GO" id="GO:0005802">
    <property type="term" value="C:trans-Golgi network"/>
    <property type="evidence" value="ECO:0007669"/>
    <property type="project" value="TreeGrafter"/>
</dbReference>
<comment type="similarity">
    <text evidence="2 15">Belongs to the cation transport ATPase (P-type) (TC 3.A.3) family. Type IB subfamily.</text>
</comment>
<accession>A0A8S2ICC2</accession>
<dbReference type="InterPro" id="IPR023299">
    <property type="entry name" value="ATPase_P-typ_cyto_dom_N"/>
</dbReference>
<dbReference type="GO" id="GO:0055070">
    <property type="term" value="P:copper ion homeostasis"/>
    <property type="evidence" value="ECO:0007669"/>
    <property type="project" value="TreeGrafter"/>
</dbReference>
<dbReference type="SFLD" id="SFLDS00003">
    <property type="entry name" value="Haloacid_Dehalogenase"/>
    <property type="match status" value="1"/>
</dbReference>
<dbReference type="InterPro" id="IPR008250">
    <property type="entry name" value="ATPase_P-typ_transduc_dom_A_sf"/>
</dbReference>
<dbReference type="InterPro" id="IPR059000">
    <property type="entry name" value="ATPase_P-type_domA"/>
</dbReference>
<dbReference type="GO" id="GO:0016887">
    <property type="term" value="F:ATP hydrolysis activity"/>
    <property type="evidence" value="ECO:0007669"/>
    <property type="project" value="InterPro"/>
</dbReference>
<dbReference type="InterPro" id="IPR018303">
    <property type="entry name" value="ATPase_P-typ_P_site"/>
</dbReference>
<dbReference type="Gene3D" id="3.40.50.1000">
    <property type="entry name" value="HAD superfamily/HAD-like"/>
    <property type="match status" value="1"/>
</dbReference>
<dbReference type="Pfam" id="PF00702">
    <property type="entry name" value="Hydrolase"/>
    <property type="match status" value="1"/>
</dbReference>
<evidence type="ECO:0000256" key="7">
    <source>
        <dbReference type="ARBA" id="ARBA00022741"/>
    </source>
</evidence>
<feature type="transmembrane region" description="Helical" evidence="15">
    <location>
        <begin position="457"/>
        <end position="477"/>
    </location>
</feature>
<evidence type="ECO:0000256" key="6">
    <source>
        <dbReference type="ARBA" id="ARBA00022723"/>
    </source>
</evidence>
<dbReference type="PANTHER" id="PTHR43520">
    <property type="entry name" value="ATP7, ISOFORM B"/>
    <property type="match status" value="1"/>
</dbReference>
<dbReference type="CDD" id="cd00371">
    <property type="entry name" value="HMA"/>
    <property type="match status" value="3"/>
</dbReference>
<evidence type="ECO:0000256" key="15">
    <source>
        <dbReference type="RuleBase" id="RU362081"/>
    </source>
</evidence>
<dbReference type="AlphaFoldDB" id="A0A8S2ICC2"/>
<dbReference type="NCBIfam" id="TIGR01494">
    <property type="entry name" value="ATPase_P-type"/>
    <property type="match status" value="1"/>
</dbReference>
<dbReference type="GO" id="GO:0015677">
    <property type="term" value="P:copper ion import"/>
    <property type="evidence" value="ECO:0007669"/>
    <property type="project" value="TreeGrafter"/>
</dbReference>